<sequence>MAFSPSSVDGPCAGGAELNGECEDADERVSEGNGEEDENLDEGDTAGEDKNASNDFFENGIPPLDRAENSSDVSSVVSAVSWSFPISPSPSVAGLSEKNVHVSAVNMQPAPETPPSGERLTPRQELPHSTSPEAPTAGTGVDAASAGGFAVPEPIHAPPQTHRPRGRGKRANRGLRGRILIPARAQWARMRAERAALAAAEAAQASSTSPGDAASRGAPSAHASPGESAANPPGAGQGLEAEERRTLAGGDLKRFGSLLLIPGKTRKWRKVRRRVGNARVQIWEEMPNSADPLLQAVQAMLRHGVASSTRRSVRHTRAVACHIKETTRQYLQQTSSTENAGRPKPFVGSSAPSPCCASSAPLPSSSPSPALTSSVSLPSPLPEPSPTPGSGAPPRSAPEETVCSSPGPGAALEVPSASLACRTPGAPSASAAGELGEERLASHVPACGGPGVPLPVSPSR</sequence>
<evidence type="ECO:0000313" key="3">
    <source>
        <dbReference type="EMBL" id="CEL66431.1"/>
    </source>
</evidence>
<dbReference type="AlphaFoldDB" id="F0VFG2"/>
<name>F0VFG2_NEOCL</name>
<reference evidence="3" key="4">
    <citation type="journal article" date="2015" name="PLoS ONE">
        <title>Comprehensive Evaluation of Toxoplasma gondii VEG and Neospora caninum LIV Genomes with Tachyzoite Stage Transcriptome and Proteome Defines Novel Transcript Features.</title>
        <authorList>
            <person name="Ramaprasad A."/>
            <person name="Mourier T."/>
            <person name="Naeem R."/>
            <person name="Malas T.B."/>
            <person name="Moussa E."/>
            <person name="Panigrahi A."/>
            <person name="Vermont S.J."/>
            <person name="Otto T.D."/>
            <person name="Wastling J."/>
            <person name="Pain A."/>
        </authorList>
    </citation>
    <scope>NUCLEOTIDE SEQUENCE</scope>
    <source>
        <strain evidence="3">Liverpool</strain>
    </source>
</reference>
<accession>F0VFG2</accession>
<reference evidence="2" key="2">
    <citation type="submission" date="2011-03" db="EMBL/GenBank/DDBJ databases">
        <title>Comparative genomics and transcriptomics of Neospora caninum and Toxoplasma gondii.</title>
        <authorList>
            <person name="Reid A.J."/>
            <person name="Sohal A."/>
            <person name="Harris D."/>
            <person name="Quail M."/>
            <person name="Sanders M."/>
            <person name="Berriman M."/>
            <person name="Wastling J.M."/>
            <person name="Pain A."/>
        </authorList>
    </citation>
    <scope>NUCLEOTIDE SEQUENCE</scope>
    <source>
        <strain evidence="2">Liverpool</strain>
    </source>
</reference>
<dbReference type="EMBL" id="FR823388">
    <property type="protein sequence ID" value="CBZ52456.1"/>
    <property type="molecule type" value="Genomic_DNA"/>
</dbReference>
<feature type="compositionally biased region" description="Acidic residues" evidence="1">
    <location>
        <begin position="33"/>
        <end position="46"/>
    </location>
</feature>
<feature type="compositionally biased region" description="Polar residues" evidence="1">
    <location>
        <begin position="329"/>
        <end position="339"/>
    </location>
</feature>
<protein>
    <submittedName>
        <fullName evidence="2">Uncharacterized protein</fullName>
    </submittedName>
</protein>
<dbReference type="OrthoDB" id="341180at2759"/>
<feature type="region of interest" description="Disordered" evidence="1">
    <location>
        <begin position="203"/>
        <end position="241"/>
    </location>
</feature>
<gene>
    <name evidence="3" type="ORF">BN1204_022450</name>
    <name evidence="2" type="ORF">NCLIV_022450</name>
</gene>
<dbReference type="InParanoid" id="F0VFG2"/>
<dbReference type="Proteomes" id="UP000007494">
    <property type="component" value="Chromosome VIIa"/>
</dbReference>
<evidence type="ECO:0000313" key="2">
    <source>
        <dbReference type="EMBL" id="CBZ52456.1"/>
    </source>
</evidence>
<keyword evidence="4" id="KW-1185">Reference proteome</keyword>
<evidence type="ECO:0000256" key="1">
    <source>
        <dbReference type="SAM" id="MobiDB-lite"/>
    </source>
</evidence>
<feature type="region of interest" description="Disordered" evidence="1">
    <location>
        <begin position="329"/>
        <end position="460"/>
    </location>
</feature>
<dbReference type="VEuPathDB" id="ToxoDB:NCLIV_022450"/>
<feature type="region of interest" description="Disordered" evidence="1">
    <location>
        <begin position="103"/>
        <end position="177"/>
    </location>
</feature>
<dbReference type="eggNOG" id="ENOG502R0DG">
    <property type="taxonomic scope" value="Eukaryota"/>
</dbReference>
<feature type="compositionally biased region" description="Basic residues" evidence="1">
    <location>
        <begin position="162"/>
        <end position="176"/>
    </location>
</feature>
<feature type="compositionally biased region" description="Low complexity" evidence="1">
    <location>
        <begin position="347"/>
        <end position="378"/>
    </location>
</feature>
<dbReference type="OMA" id="ACHIKET"/>
<proteinExistence type="predicted"/>
<evidence type="ECO:0000313" key="4">
    <source>
        <dbReference type="Proteomes" id="UP000007494"/>
    </source>
</evidence>
<feature type="region of interest" description="Disordered" evidence="1">
    <location>
        <begin position="1"/>
        <end position="78"/>
    </location>
</feature>
<dbReference type="RefSeq" id="XP_003882488.1">
    <property type="nucleotide sequence ID" value="XM_003882439.1"/>
</dbReference>
<dbReference type="EMBL" id="LN714481">
    <property type="protein sequence ID" value="CEL66431.1"/>
    <property type="molecule type" value="Genomic_DNA"/>
</dbReference>
<organism evidence="2 4">
    <name type="scientific">Neospora caninum (strain Liverpool)</name>
    <dbReference type="NCBI Taxonomy" id="572307"/>
    <lineage>
        <taxon>Eukaryota</taxon>
        <taxon>Sar</taxon>
        <taxon>Alveolata</taxon>
        <taxon>Apicomplexa</taxon>
        <taxon>Conoidasida</taxon>
        <taxon>Coccidia</taxon>
        <taxon>Eucoccidiorida</taxon>
        <taxon>Eimeriorina</taxon>
        <taxon>Sarcocystidae</taxon>
        <taxon>Neospora</taxon>
    </lineage>
</organism>
<reference evidence="2" key="1">
    <citation type="submission" date="2011-02" db="EMBL/GenBank/DDBJ databases">
        <authorList>
            <person name="Aslett M."/>
        </authorList>
    </citation>
    <scope>NUCLEOTIDE SEQUENCE</scope>
    <source>
        <strain evidence="2">Liverpool</strain>
    </source>
</reference>
<reference evidence="4" key="3">
    <citation type="journal article" date="2012" name="PLoS Pathog.">
        <title>Comparative genomics of the apicomplexan parasites Toxoplasma gondii and Neospora caninum: Coccidia differing in host range and transmission strategy.</title>
        <authorList>
            <person name="Reid A.J."/>
            <person name="Vermont S.J."/>
            <person name="Cotton J.A."/>
            <person name="Harris D."/>
            <person name="Hill-Cawthorne G.A."/>
            <person name="Konen-Waisman S."/>
            <person name="Latham S.M."/>
            <person name="Mourier T."/>
            <person name="Norton R."/>
            <person name="Quail M.A."/>
            <person name="Sanders M."/>
            <person name="Shanmugam D."/>
            <person name="Sohal A."/>
            <person name="Wasmuth J.D."/>
            <person name="Brunk B."/>
            <person name="Grigg M.E."/>
            <person name="Howard J.C."/>
            <person name="Parkinson J."/>
            <person name="Roos D.S."/>
            <person name="Trees A.J."/>
            <person name="Berriman M."/>
            <person name="Pain A."/>
            <person name="Wastling J.M."/>
        </authorList>
    </citation>
    <scope>NUCLEOTIDE SEQUENCE [LARGE SCALE GENOMIC DNA]</scope>
    <source>
        <strain evidence="4">Liverpool</strain>
    </source>
</reference>
<dbReference type="GeneID" id="13444537"/>